<sequence>MYGSPATLRATGVLPPRSSRRTEVRGERRHTQQRGNTLIEHFAPDPDAPYSPAVRAGGWLFVSGQASTDPETGAFIPGTFDEEFARSVENLRRVLREAGAREEQIVKIAAFVRDEASLPRYNELYRETFKHPRPARTTSSMGFDFLQVELECIAYVGDDVPTSET</sequence>
<comment type="caution">
    <text evidence="3">The sequence shown here is derived from an EMBL/GenBank/DDBJ whole genome shotgun (WGS) entry which is preliminary data.</text>
</comment>
<evidence type="ECO:0000313" key="3">
    <source>
        <dbReference type="EMBL" id="PZF86697.1"/>
    </source>
</evidence>
<evidence type="ECO:0000256" key="2">
    <source>
        <dbReference type="SAM" id="MobiDB-lite"/>
    </source>
</evidence>
<evidence type="ECO:0000313" key="4">
    <source>
        <dbReference type="Proteomes" id="UP000248764"/>
    </source>
</evidence>
<dbReference type="InterPro" id="IPR035959">
    <property type="entry name" value="RutC-like_sf"/>
</dbReference>
<protein>
    <recommendedName>
        <fullName evidence="5">RidA family protein</fullName>
    </recommendedName>
</protein>
<reference evidence="3 4" key="1">
    <citation type="submission" date="2018-01" db="EMBL/GenBank/DDBJ databases">
        <title>Draft genome sequence of Jiangella sp. GTF31.</title>
        <authorList>
            <person name="Sahin N."/>
            <person name="Ay H."/>
            <person name="Saygin H."/>
        </authorList>
    </citation>
    <scope>NUCLEOTIDE SEQUENCE [LARGE SCALE GENOMIC DNA]</scope>
    <source>
        <strain evidence="3 4">GTF31</strain>
    </source>
</reference>
<proteinExistence type="inferred from homology"/>
<evidence type="ECO:0000256" key="1">
    <source>
        <dbReference type="ARBA" id="ARBA00010552"/>
    </source>
</evidence>
<feature type="region of interest" description="Disordered" evidence="2">
    <location>
        <begin position="1"/>
        <end position="33"/>
    </location>
</feature>
<dbReference type="CDD" id="cd00448">
    <property type="entry name" value="YjgF_YER057c_UK114_family"/>
    <property type="match status" value="1"/>
</dbReference>
<keyword evidence="4" id="KW-1185">Reference proteome</keyword>
<dbReference type="Pfam" id="PF01042">
    <property type="entry name" value="Ribonuc_L-PSP"/>
    <property type="match status" value="1"/>
</dbReference>
<name>A0A2W2CEH8_9ACTN</name>
<dbReference type="AlphaFoldDB" id="A0A2W2CEH8"/>
<evidence type="ECO:0008006" key="5">
    <source>
        <dbReference type="Google" id="ProtNLM"/>
    </source>
</evidence>
<dbReference type="PANTHER" id="PTHR11803:SF58">
    <property type="entry name" value="PROTEIN HMF1-RELATED"/>
    <property type="match status" value="1"/>
</dbReference>
<comment type="similarity">
    <text evidence="1">Belongs to the RutC family.</text>
</comment>
<dbReference type="InterPro" id="IPR006175">
    <property type="entry name" value="YjgF/YER057c/UK114"/>
</dbReference>
<dbReference type="PANTHER" id="PTHR11803">
    <property type="entry name" value="2-IMINOBUTANOATE/2-IMINOPROPANOATE DEAMINASE RIDA"/>
    <property type="match status" value="1"/>
</dbReference>
<accession>A0A2W2CEH8</accession>
<dbReference type="Proteomes" id="UP000248764">
    <property type="component" value="Unassembled WGS sequence"/>
</dbReference>
<dbReference type="EMBL" id="POTW01000001">
    <property type="protein sequence ID" value="PZF86697.1"/>
    <property type="molecule type" value="Genomic_DNA"/>
</dbReference>
<dbReference type="SUPFAM" id="SSF55298">
    <property type="entry name" value="YjgF-like"/>
    <property type="match status" value="1"/>
</dbReference>
<organism evidence="3 4">
    <name type="scientific">Jiangella anatolica</name>
    <dbReference type="NCBI Taxonomy" id="2670374"/>
    <lineage>
        <taxon>Bacteria</taxon>
        <taxon>Bacillati</taxon>
        <taxon>Actinomycetota</taxon>
        <taxon>Actinomycetes</taxon>
        <taxon>Jiangellales</taxon>
        <taxon>Jiangellaceae</taxon>
        <taxon>Jiangella</taxon>
    </lineage>
</organism>
<dbReference type="Gene3D" id="3.30.1330.40">
    <property type="entry name" value="RutC-like"/>
    <property type="match status" value="1"/>
</dbReference>
<dbReference type="GO" id="GO:0019239">
    <property type="term" value="F:deaminase activity"/>
    <property type="evidence" value="ECO:0007669"/>
    <property type="project" value="TreeGrafter"/>
</dbReference>
<gene>
    <name evidence="3" type="ORF">C1I92_00555</name>
</gene>
<dbReference type="GO" id="GO:0005829">
    <property type="term" value="C:cytosol"/>
    <property type="evidence" value="ECO:0007669"/>
    <property type="project" value="TreeGrafter"/>
</dbReference>
<feature type="compositionally biased region" description="Basic and acidic residues" evidence="2">
    <location>
        <begin position="20"/>
        <end position="30"/>
    </location>
</feature>